<reference evidence="2" key="2">
    <citation type="journal article" date="2015" name="Fish Shellfish Immunol.">
        <title>Early steps in the European eel (Anguilla anguilla)-Vibrio vulnificus interaction in the gills: Role of the RtxA13 toxin.</title>
        <authorList>
            <person name="Callol A."/>
            <person name="Pajuelo D."/>
            <person name="Ebbesson L."/>
            <person name="Teles M."/>
            <person name="MacKenzie S."/>
            <person name="Amaro C."/>
        </authorList>
    </citation>
    <scope>NUCLEOTIDE SEQUENCE</scope>
</reference>
<name>A0A0E9V880_ANGAN</name>
<feature type="compositionally biased region" description="Basic and acidic residues" evidence="1">
    <location>
        <begin position="1"/>
        <end position="15"/>
    </location>
</feature>
<evidence type="ECO:0000256" key="1">
    <source>
        <dbReference type="SAM" id="MobiDB-lite"/>
    </source>
</evidence>
<proteinExistence type="predicted"/>
<accession>A0A0E9V880</accession>
<sequence>MAARGHAELKEQEERRKRRKNEEECERTSGT</sequence>
<reference evidence="2" key="1">
    <citation type="submission" date="2014-11" db="EMBL/GenBank/DDBJ databases">
        <authorList>
            <person name="Amaro Gonzalez C."/>
        </authorList>
    </citation>
    <scope>NUCLEOTIDE SEQUENCE</scope>
</reference>
<evidence type="ECO:0000313" key="2">
    <source>
        <dbReference type="EMBL" id="JAH74227.1"/>
    </source>
</evidence>
<feature type="region of interest" description="Disordered" evidence="1">
    <location>
        <begin position="1"/>
        <end position="31"/>
    </location>
</feature>
<dbReference type="AlphaFoldDB" id="A0A0E9V880"/>
<organism evidence="2">
    <name type="scientific">Anguilla anguilla</name>
    <name type="common">European freshwater eel</name>
    <name type="synonym">Muraena anguilla</name>
    <dbReference type="NCBI Taxonomy" id="7936"/>
    <lineage>
        <taxon>Eukaryota</taxon>
        <taxon>Metazoa</taxon>
        <taxon>Chordata</taxon>
        <taxon>Craniata</taxon>
        <taxon>Vertebrata</taxon>
        <taxon>Euteleostomi</taxon>
        <taxon>Actinopterygii</taxon>
        <taxon>Neopterygii</taxon>
        <taxon>Teleostei</taxon>
        <taxon>Anguilliformes</taxon>
        <taxon>Anguillidae</taxon>
        <taxon>Anguilla</taxon>
    </lineage>
</organism>
<dbReference type="EMBL" id="GBXM01034350">
    <property type="protein sequence ID" value="JAH74227.1"/>
    <property type="molecule type" value="Transcribed_RNA"/>
</dbReference>
<protein>
    <submittedName>
        <fullName evidence="2">Uncharacterized protein</fullName>
    </submittedName>
</protein>